<proteinExistence type="predicted"/>
<sequence>MDDYNRAPIVDPDAGAAARYLGTVNAGLIAAACARRQGYRDNGARAPLGLGADPVRLGVVKDFRGPQTPLGYKTARRALPRNLAPILGDLALTDPRRVAADLVADVVERLSGAGGADWLGGDTKAALSDGGATTRCRLAARWRIIEAAANEWEISTFGRITRGEETLALPVRRKRGNRQPIKAIALVLGLCSDGLSLAEILARHGWPEHSKHTRALRLAALEVLDRVAKSLGH</sequence>
<comment type="caution">
    <text evidence="1">The sequence shown here is derived from an EMBL/GenBank/DDBJ whole genome shotgun (WGS) entry which is preliminary data.</text>
</comment>
<evidence type="ECO:0000313" key="1">
    <source>
        <dbReference type="EMBL" id="MFC6640832.1"/>
    </source>
</evidence>
<dbReference type="Proteomes" id="UP001596403">
    <property type="component" value="Unassembled WGS sequence"/>
</dbReference>
<keyword evidence="2" id="KW-1185">Reference proteome</keyword>
<protein>
    <submittedName>
        <fullName evidence="1">Uncharacterized protein</fullName>
    </submittedName>
</protein>
<name>A0ABW1YUB9_9RHOB</name>
<dbReference type="RefSeq" id="WP_132447000.1">
    <property type="nucleotide sequence ID" value="NZ_JBHSWA010000001.1"/>
</dbReference>
<evidence type="ECO:0000313" key="2">
    <source>
        <dbReference type="Proteomes" id="UP001596403"/>
    </source>
</evidence>
<dbReference type="EMBL" id="JBHSWA010000001">
    <property type="protein sequence ID" value="MFC6640832.1"/>
    <property type="molecule type" value="Genomic_DNA"/>
</dbReference>
<organism evidence="1 2">
    <name type="scientific">Sulfitobacter profundi</name>
    <dbReference type="NCBI Taxonomy" id="2679961"/>
    <lineage>
        <taxon>Bacteria</taxon>
        <taxon>Pseudomonadati</taxon>
        <taxon>Pseudomonadota</taxon>
        <taxon>Alphaproteobacteria</taxon>
        <taxon>Rhodobacterales</taxon>
        <taxon>Roseobacteraceae</taxon>
        <taxon>Sulfitobacter</taxon>
    </lineage>
</organism>
<reference evidence="2" key="1">
    <citation type="journal article" date="2019" name="Int. J. Syst. Evol. Microbiol.">
        <title>The Global Catalogue of Microorganisms (GCM) 10K type strain sequencing project: providing services to taxonomists for standard genome sequencing and annotation.</title>
        <authorList>
            <consortium name="The Broad Institute Genomics Platform"/>
            <consortium name="The Broad Institute Genome Sequencing Center for Infectious Disease"/>
            <person name="Wu L."/>
            <person name="Ma J."/>
        </authorList>
    </citation>
    <scope>NUCLEOTIDE SEQUENCE [LARGE SCALE GENOMIC DNA]</scope>
    <source>
        <strain evidence="2">NBRC 111368</strain>
    </source>
</reference>
<gene>
    <name evidence="1" type="ORF">ACFQAU_02890</name>
</gene>
<accession>A0ABW1YUB9</accession>
<dbReference type="PROSITE" id="PS51257">
    <property type="entry name" value="PROKAR_LIPOPROTEIN"/>
    <property type="match status" value="1"/>
</dbReference>